<keyword evidence="3" id="KW-0732">Signal</keyword>
<feature type="signal peptide" evidence="3">
    <location>
        <begin position="1"/>
        <end position="25"/>
    </location>
</feature>
<feature type="chain" id="PRO_5016896529" description="Mobile element protein CD1107-like domain-containing protein" evidence="3">
    <location>
        <begin position="26"/>
        <end position="298"/>
    </location>
</feature>
<dbReference type="EMBL" id="UFTA01000002">
    <property type="protein sequence ID" value="SUU92753.1"/>
    <property type="molecule type" value="Genomic_DNA"/>
</dbReference>
<proteinExistence type="predicted"/>
<protein>
    <recommendedName>
        <fullName evidence="4">Mobile element protein CD1107-like domain-containing protein</fullName>
    </recommendedName>
</protein>
<accession>A0A380WV94</accession>
<organism evidence="5 6">
    <name type="scientific">Anaerococcus octavius</name>
    <dbReference type="NCBI Taxonomy" id="54007"/>
    <lineage>
        <taxon>Bacteria</taxon>
        <taxon>Bacillati</taxon>
        <taxon>Bacillota</taxon>
        <taxon>Tissierellia</taxon>
        <taxon>Tissierellales</taxon>
        <taxon>Peptoniphilaceae</taxon>
        <taxon>Anaerococcus</taxon>
    </lineage>
</organism>
<keyword evidence="2" id="KW-1133">Transmembrane helix</keyword>
<feature type="domain" description="Mobile element protein CD1107-like" evidence="4">
    <location>
        <begin position="150"/>
        <end position="210"/>
    </location>
</feature>
<keyword evidence="2" id="KW-0472">Membrane</keyword>
<feature type="compositionally biased region" description="Basic and acidic residues" evidence="1">
    <location>
        <begin position="77"/>
        <end position="88"/>
    </location>
</feature>
<evidence type="ECO:0000256" key="1">
    <source>
        <dbReference type="SAM" id="MobiDB-lite"/>
    </source>
</evidence>
<evidence type="ECO:0000313" key="5">
    <source>
        <dbReference type="EMBL" id="SUU92753.1"/>
    </source>
</evidence>
<dbReference type="AlphaFoldDB" id="A0A380WV94"/>
<feature type="region of interest" description="Disordered" evidence="1">
    <location>
        <begin position="77"/>
        <end position="103"/>
    </location>
</feature>
<dbReference type="Pfam" id="PF14283">
    <property type="entry name" value="CD1107-like"/>
    <property type="match status" value="1"/>
</dbReference>
<evidence type="ECO:0000313" key="6">
    <source>
        <dbReference type="Proteomes" id="UP000255124"/>
    </source>
</evidence>
<reference evidence="5 6" key="1">
    <citation type="submission" date="2018-06" db="EMBL/GenBank/DDBJ databases">
        <authorList>
            <consortium name="Pathogen Informatics"/>
            <person name="Doyle S."/>
        </authorList>
    </citation>
    <scope>NUCLEOTIDE SEQUENCE [LARGE SCALE GENOMIC DNA]</scope>
    <source>
        <strain evidence="5 6">NCTC9810</strain>
    </source>
</reference>
<evidence type="ECO:0000259" key="4">
    <source>
        <dbReference type="Pfam" id="PF14283"/>
    </source>
</evidence>
<dbReference type="OrthoDB" id="1749038at2"/>
<evidence type="ECO:0000256" key="2">
    <source>
        <dbReference type="SAM" id="Phobius"/>
    </source>
</evidence>
<evidence type="ECO:0000256" key="3">
    <source>
        <dbReference type="SAM" id="SignalP"/>
    </source>
</evidence>
<feature type="region of interest" description="Disordered" evidence="1">
    <location>
        <begin position="259"/>
        <end position="298"/>
    </location>
</feature>
<sequence>MKKSGIKVALVLLFMFTIIPSISMAKSNESEITSQLNNIYTPENNKELENLFDEDVYNPSDEKQKIPYQEVPKIPDSKNVKSEQKERSINSCQPAKPVKGGNTKAINSLATKENKARGTVLENVDESGEDLTPKVGDNEVRKEGEENPVDVRQFLTFQTKSGKTMHLIIDHSQNQENVQLLTEVGEQDLLNMIEGESDTKSKEEKVVRKEKPIKKEEPQKEKEKEKKSGVGLYIFIVLIMLVGIGAGYYFKVYKKREEDTIEDDEDYDELEDDYEYDKENDEKESIEDTEIIPEEDDF</sequence>
<keyword evidence="2" id="KW-0812">Transmembrane</keyword>
<dbReference type="Proteomes" id="UP000255124">
    <property type="component" value="Unassembled WGS sequence"/>
</dbReference>
<dbReference type="InterPro" id="IPR025376">
    <property type="entry name" value="CD1107-like_dom"/>
</dbReference>
<feature type="transmembrane region" description="Helical" evidence="2">
    <location>
        <begin position="230"/>
        <end position="250"/>
    </location>
</feature>
<name>A0A380WV94_9FIRM</name>
<feature type="region of interest" description="Disordered" evidence="1">
    <location>
        <begin position="193"/>
        <end position="222"/>
    </location>
</feature>
<dbReference type="RefSeq" id="WP_115595438.1">
    <property type="nucleotide sequence ID" value="NZ_UFTA01000002.1"/>
</dbReference>
<feature type="compositionally biased region" description="Basic and acidic residues" evidence="1">
    <location>
        <begin position="197"/>
        <end position="222"/>
    </location>
</feature>
<gene>
    <name evidence="5" type="ORF">NCTC9810_01090</name>
</gene>